<evidence type="ECO:0000256" key="4">
    <source>
        <dbReference type="ARBA" id="ARBA00012867"/>
    </source>
</evidence>
<accession>A0A0D7ANI0</accession>
<sequence length="487" mass="52525">MPPSHIAVLGGGFTGLSSAFYLSRRFPSALITLVEANSRLGGWAHGERVSVKVDDNGASASMLLEFGPRTLRPNGKPVLELINLLKLRDSVITVPRTAAPARNRFLHVPGTDGLLRLPSSPLDFINPKSTTLSYPLRSLLLKSDMPLLDSFGTEYDHDESLDHFLTRRFGDHFARLLGSALVHGIYAADARKLSVRAAFPRLWELEEYGMGSVIRGYLTHSSSPSNSTYDIGSEQESMRDAAVFSFKDGMATLPAALEARLTKTQNVRIRKNVKVRVVSDADSTVLEPSHIVSALPLPILSNVLDPSIALPHLNANPASDITVVNLVFPRRSPPLHPAGFGYLIPRPASGYDSAENPAGILGVVFDSCALWEQDEGDSASFIKMTVMFGGPYTVSPTAVSTETLLKELARHLGARNGLPEPVFVHTQHLKSCIPTLTPGHLDRMAQLRHVLRPDGPFSGRLEVIGAGVGGVSVPGCIEAGRQAGSSW</sequence>
<dbReference type="GO" id="GO:0004729">
    <property type="term" value="F:oxygen-dependent protoporphyrinogen oxidase activity"/>
    <property type="evidence" value="ECO:0007669"/>
    <property type="project" value="UniProtKB-UniRule"/>
</dbReference>
<evidence type="ECO:0000256" key="5">
    <source>
        <dbReference type="ARBA" id="ARBA00022630"/>
    </source>
</evidence>
<dbReference type="Gene3D" id="3.50.50.60">
    <property type="entry name" value="FAD/NAD(P)-binding domain"/>
    <property type="match status" value="1"/>
</dbReference>
<dbReference type="SUPFAM" id="SSF54373">
    <property type="entry name" value="FAD-linked reductases, C-terminal domain"/>
    <property type="match status" value="1"/>
</dbReference>
<feature type="domain" description="Amine oxidase" evidence="12">
    <location>
        <begin position="13"/>
        <end position="483"/>
    </location>
</feature>
<proteinExistence type="inferred from homology"/>
<evidence type="ECO:0000313" key="13">
    <source>
        <dbReference type="EMBL" id="KIY53294.1"/>
    </source>
</evidence>
<evidence type="ECO:0000256" key="7">
    <source>
        <dbReference type="ARBA" id="ARBA00023002"/>
    </source>
</evidence>
<evidence type="ECO:0000256" key="3">
    <source>
        <dbReference type="ARBA" id="ARBA00010551"/>
    </source>
</evidence>
<gene>
    <name evidence="13" type="ORF">FISHEDRAFT_33697</name>
</gene>
<evidence type="ECO:0000256" key="6">
    <source>
        <dbReference type="ARBA" id="ARBA00022827"/>
    </source>
</evidence>
<keyword evidence="8 11" id="KW-0350">Heme biosynthesis</keyword>
<dbReference type="InterPro" id="IPR002937">
    <property type="entry name" value="Amino_oxidase"/>
</dbReference>
<comment type="catalytic activity">
    <reaction evidence="10 11">
        <text>protoporphyrinogen IX + 3 O2 = protoporphyrin IX + 3 H2O2</text>
        <dbReference type="Rhea" id="RHEA:25576"/>
        <dbReference type="ChEBI" id="CHEBI:15379"/>
        <dbReference type="ChEBI" id="CHEBI:16240"/>
        <dbReference type="ChEBI" id="CHEBI:57306"/>
        <dbReference type="ChEBI" id="CHEBI:57307"/>
        <dbReference type="EC" id="1.3.3.4"/>
    </reaction>
</comment>
<dbReference type="GO" id="GO:0006782">
    <property type="term" value="P:protoporphyrinogen IX biosynthetic process"/>
    <property type="evidence" value="ECO:0007669"/>
    <property type="project" value="UniProtKB-UniRule"/>
</dbReference>
<evidence type="ECO:0000256" key="8">
    <source>
        <dbReference type="ARBA" id="ARBA00023133"/>
    </source>
</evidence>
<evidence type="ECO:0000256" key="9">
    <source>
        <dbReference type="ARBA" id="ARBA00023244"/>
    </source>
</evidence>
<dbReference type="Pfam" id="PF01593">
    <property type="entry name" value="Amino_oxidase"/>
    <property type="match status" value="1"/>
</dbReference>
<dbReference type="OrthoDB" id="438553at2759"/>
<comment type="pathway">
    <text evidence="2 11">Porphyrin-containing compound metabolism; protoporphyrin-IX biosynthesis; protoporphyrin-IX from protoporphyrinogen-IX: step 1/1.</text>
</comment>
<dbReference type="InterPro" id="IPR036188">
    <property type="entry name" value="FAD/NAD-bd_sf"/>
</dbReference>
<organism evidence="13 14">
    <name type="scientific">Fistulina hepatica ATCC 64428</name>
    <dbReference type="NCBI Taxonomy" id="1128425"/>
    <lineage>
        <taxon>Eukaryota</taxon>
        <taxon>Fungi</taxon>
        <taxon>Dikarya</taxon>
        <taxon>Basidiomycota</taxon>
        <taxon>Agaricomycotina</taxon>
        <taxon>Agaricomycetes</taxon>
        <taxon>Agaricomycetidae</taxon>
        <taxon>Agaricales</taxon>
        <taxon>Fistulinaceae</taxon>
        <taxon>Fistulina</taxon>
    </lineage>
</organism>
<reference evidence="13 14" key="1">
    <citation type="journal article" date="2015" name="Fungal Genet. Biol.">
        <title>Evolution of novel wood decay mechanisms in Agaricales revealed by the genome sequences of Fistulina hepatica and Cylindrobasidium torrendii.</title>
        <authorList>
            <person name="Floudas D."/>
            <person name="Held B.W."/>
            <person name="Riley R."/>
            <person name="Nagy L.G."/>
            <person name="Koehler G."/>
            <person name="Ransdell A.S."/>
            <person name="Younus H."/>
            <person name="Chow J."/>
            <person name="Chiniquy J."/>
            <person name="Lipzen A."/>
            <person name="Tritt A."/>
            <person name="Sun H."/>
            <person name="Haridas S."/>
            <person name="LaButti K."/>
            <person name="Ohm R.A."/>
            <person name="Kues U."/>
            <person name="Blanchette R.A."/>
            <person name="Grigoriev I.V."/>
            <person name="Minto R.E."/>
            <person name="Hibbett D.S."/>
        </authorList>
    </citation>
    <scope>NUCLEOTIDE SEQUENCE [LARGE SCALE GENOMIC DNA]</scope>
    <source>
        <strain evidence="13 14">ATCC 64428</strain>
    </source>
</reference>
<dbReference type="InterPro" id="IPR050464">
    <property type="entry name" value="Zeta_carotene_desat/Oxidored"/>
</dbReference>
<comment type="function">
    <text evidence="1 11">Catalyzes the 6-electron oxidation of protoporphyrinogen-IX to form protoporphyrin-IX.</text>
</comment>
<keyword evidence="7 11" id="KW-0560">Oxidoreductase</keyword>
<evidence type="ECO:0000259" key="12">
    <source>
        <dbReference type="Pfam" id="PF01593"/>
    </source>
</evidence>
<dbReference type="Proteomes" id="UP000054144">
    <property type="component" value="Unassembled WGS sequence"/>
</dbReference>
<comment type="cofactor">
    <cofactor evidence="11">
        <name>FAD</name>
        <dbReference type="ChEBI" id="CHEBI:57692"/>
    </cofactor>
    <text evidence="11">Binds 1 FAD per subunit.</text>
</comment>
<dbReference type="AlphaFoldDB" id="A0A0D7ANI0"/>
<dbReference type="UniPathway" id="UPA00251">
    <property type="reaction ID" value="UER00324"/>
</dbReference>
<comment type="subcellular location">
    <subcellularLocation>
        <location evidence="11">Mitochondrion inner membrane</location>
    </subcellularLocation>
</comment>
<keyword evidence="14" id="KW-1185">Reference proteome</keyword>
<name>A0A0D7ANI0_9AGAR</name>
<evidence type="ECO:0000256" key="11">
    <source>
        <dbReference type="RuleBase" id="RU367069"/>
    </source>
</evidence>
<dbReference type="GO" id="GO:0005743">
    <property type="term" value="C:mitochondrial inner membrane"/>
    <property type="evidence" value="ECO:0007669"/>
    <property type="project" value="UniProtKB-SubCell"/>
</dbReference>
<protein>
    <recommendedName>
        <fullName evidence="4 11">Protoporphyrinogen oxidase</fullName>
        <ecNumber evidence="4 11">1.3.3.4</ecNumber>
    </recommendedName>
</protein>
<keyword evidence="6 11" id="KW-0274">FAD</keyword>
<keyword evidence="5 11" id="KW-0285">Flavoprotein</keyword>
<evidence type="ECO:0000313" key="14">
    <source>
        <dbReference type="Proteomes" id="UP000054144"/>
    </source>
</evidence>
<dbReference type="SUPFAM" id="SSF51905">
    <property type="entry name" value="FAD/NAD(P)-binding domain"/>
    <property type="match status" value="1"/>
</dbReference>
<keyword evidence="9 11" id="KW-0627">Porphyrin biosynthesis</keyword>
<dbReference type="PANTHER" id="PTHR42923">
    <property type="entry name" value="PROTOPORPHYRINOGEN OXIDASE"/>
    <property type="match status" value="1"/>
</dbReference>
<evidence type="ECO:0000256" key="1">
    <source>
        <dbReference type="ARBA" id="ARBA00002600"/>
    </source>
</evidence>
<dbReference type="EMBL" id="KN881627">
    <property type="protein sequence ID" value="KIY53294.1"/>
    <property type="molecule type" value="Genomic_DNA"/>
</dbReference>
<comment type="similarity">
    <text evidence="3 11">Belongs to the protoporphyrinogen/coproporphyrinogen oxidase family. Protoporphyrinogen oxidase subfamily.</text>
</comment>
<dbReference type="NCBIfam" id="TIGR00562">
    <property type="entry name" value="proto_IX_ox"/>
    <property type="match status" value="1"/>
</dbReference>
<dbReference type="PANTHER" id="PTHR42923:SF3">
    <property type="entry name" value="PROTOPORPHYRINOGEN OXIDASE"/>
    <property type="match status" value="1"/>
</dbReference>
<evidence type="ECO:0000256" key="2">
    <source>
        <dbReference type="ARBA" id="ARBA00005073"/>
    </source>
</evidence>
<dbReference type="InterPro" id="IPR004572">
    <property type="entry name" value="Protoporphyrinogen_oxidase"/>
</dbReference>
<dbReference type="EC" id="1.3.3.4" evidence="4 11"/>
<evidence type="ECO:0000256" key="10">
    <source>
        <dbReference type="ARBA" id="ARBA00047554"/>
    </source>
</evidence>